<reference evidence="1 2" key="1">
    <citation type="submission" date="2014-06" db="EMBL/GenBank/DDBJ databases">
        <title>Evolutionary Origins and Diversification of the Mycorrhizal Mutualists.</title>
        <authorList>
            <consortium name="DOE Joint Genome Institute"/>
            <consortium name="Mycorrhizal Genomics Consortium"/>
            <person name="Kohler A."/>
            <person name="Kuo A."/>
            <person name="Nagy L.G."/>
            <person name="Floudas D."/>
            <person name="Copeland A."/>
            <person name="Barry K.W."/>
            <person name="Cichocki N."/>
            <person name="Veneault-Fourrey C."/>
            <person name="LaButti K."/>
            <person name="Lindquist E.A."/>
            <person name="Lipzen A."/>
            <person name="Lundell T."/>
            <person name="Morin E."/>
            <person name="Murat C."/>
            <person name="Riley R."/>
            <person name="Ohm R."/>
            <person name="Sun H."/>
            <person name="Tunlid A."/>
            <person name="Henrissat B."/>
            <person name="Grigoriev I.V."/>
            <person name="Hibbett D.S."/>
            <person name="Martin F."/>
        </authorList>
    </citation>
    <scope>NUCLEOTIDE SEQUENCE [LARGE SCALE GENOMIC DNA]</scope>
    <source>
        <strain evidence="1 2">SS14</strain>
    </source>
</reference>
<evidence type="ECO:0000313" key="2">
    <source>
        <dbReference type="Proteomes" id="UP000054279"/>
    </source>
</evidence>
<dbReference type="HOGENOM" id="CLU_2135124_0_0_1"/>
<dbReference type="AlphaFoldDB" id="A0A0C9U435"/>
<protein>
    <submittedName>
        <fullName evidence="1">Uncharacterized protein</fullName>
    </submittedName>
</protein>
<gene>
    <name evidence="1" type="ORF">M422DRAFT_269659</name>
</gene>
<proteinExistence type="predicted"/>
<accession>A0A0C9U435</accession>
<dbReference type="EMBL" id="KN837293">
    <property type="protein sequence ID" value="KIJ28959.1"/>
    <property type="molecule type" value="Genomic_DNA"/>
</dbReference>
<keyword evidence="2" id="KW-1185">Reference proteome</keyword>
<dbReference type="OrthoDB" id="5125733at2759"/>
<sequence>MSNVFVRLSLDASHQVLKTPRWISSHKDTAPLLQRAWVYQERSLAPRTVHLHANETVWSCRAEMLCECKRLDGSVPDDEGWGHPRIRLQRLDFFLTSKLFTHCGDSLSRTTVC</sequence>
<organism evidence="1 2">
    <name type="scientific">Sphaerobolus stellatus (strain SS14)</name>
    <dbReference type="NCBI Taxonomy" id="990650"/>
    <lineage>
        <taxon>Eukaryota</taxon>
        <taxon>Fungi</taxon>
        <taxon>Dikarya</taxon>
        <taxon>Basidiomycota</taxon>
        <taxon>Agaricomycotina</taxon>
        <taxon>Agaricomycetes</taxon>
        <taxon>Phallomycetidae</taxon>
        <taxon>Geastrales</taxon>
        <taxon>Sphaerobolaceae</taxon>
        <taxon>Sphaerobolus</taxon>
    </lineage>
</organism>
<name>A0A0C9U435_SPHS4</name>
<dbReference type="Proteomes" id="UP000054279">
    <property type="component" value="Unassembled WGS sequence"/>
</dbReference>
<evidence type="ECO:0000313" key="1">
    <source>
        <dbReference type="EMBL" id="KIJ28959.1"/>
    </source>
</evidence>